<dbReference type="AlphaFoldDB" id="A0A4R4YS50"/>
<evidence type="ECO:0000256" key="1">
    <source>
        <dbReference type="SAM" id="MobiDB-lite"/>
    </source>
</evidence>
<keyword evidence="4" id="KW-1185">Reference proteome</keyword>
<sequence length="172" mass="18147">MRSLMIGLATAATLAGSPTAATAQSSAPPQVTAASAQSAGQLPTCSGRRVMHQPLYTREMLKAAYIHVFYDSGTGIACAYLNSTDATWGTRKHMTIMLKHCARPSDNYGACHGQLQSTATRGWYTGRTHTARLNISRGCIMATGRIYWGPKYGLTSTPSNVCVTGAASAGRG</sequence>
<feature type="chain" id="PRO_5020188258" evidence="2">
    <location>
        <begin position="24"/>
        <end position="172"/>
    </location>
</feature>
<feature type="signal peptide" evidence="2">
    <location>
        <begin position="1"/>
        <end position="23"/>
    </location>
</feature>
<organism evidence="3 4">
    <name type="scientific">Nonomuraea terrae</name>
    <dbReference type="NCBI Taxonomy" id="2530383"/>
    <lineage>
        <taxon>Bacteria</taxon>
        <taxon>Bacillati</taxon>
        <taxon>Actinomycetota</taxon>
        <taxon>Actinomycetes</taxon>
        <taxon>Streptosporangiales</taxon>
        <taxon>Streptosporangiaceae</taxon>
        <taxon>Nonomuraea</taxon>
    </lineage>
</organism>
<dbReference type="OrthoDB" id="3536137at2"/>
<dbReference type="Proteomes" id="UP000295302">
    <property type="component" value="Unassembled WGS sequence"/>
</dbReference>
<protein>
    <submittedName>
        <fullName evidence="3">Uncharacterized protein</fullName>
    </submittedName>
</protein>
<gene>
    <name evidence="3" type="ORF">E1286_18870</name>
</gene>
<evidence type="ECO:0000256" key="2">
    <source>
        <dbReference type="SAM" id="SignalP"/>
    </source>
</evidence>
<dbReference type="RefSeq" id="WP_132614271.1">
    <property type="nucleotide sequence ID" value="NZ_SMKQ01000052.1"/>
</dbReference>
<evidence type="ECO:0000313" key="4">
    <source>
        <dbReference type="Proteomes" id="UP000295302"/>
    </source>
</evidence>
<feature type="compositionally biased region" description="Low complexity" evidence="1">
    <location>
        <begin position="20"/>
        <end position="30"/>
    </location>
</feature>
<evidence type="ECO:0000313" key="3">
    <source>
        <dbReference type="EMBL" id="TDD47029.1"/>
    </source>
</evidence>
<feature type="region of interest" description="Disordered" evidence="1">
    <location>
        <begin position="20"/>
        <end position="39"/>
    </location>
</feature>
<dbReference type="EMBL" id="SMKQ01000052">
    <property type="protein sequence ID" value="TDD47029.1"/>
    <property type="molecule type" value="Genomic_DNA"/>
</dbReference>
<accession>A0A4R4YS50</accession>
<keyword evidence="2" id="KW-0732">Signal</keyword>
<name>A0A4R4YS50_9ACTN</name>
<proteinExistence type="predicted"/>
<reference evidence="3 4" key="1">
    <citation type="submission" date="2019-03" db="EMBL/GenBank/DDBJ databases">
        <title>Draft genome sequences of novel Actinobacteria.</title>
        <authorList>
            <person name="Sahin N."/>
            <person name="Ay H."/>
            <person name="Saygin H."/>
        </authorList>
    </citation>
    <scope>NUCLEOTIDE SEQUENCE [LARGE SCALE GENOMIC DNA]</scope>
    <source>
        <strain evidence="3 4">CH32</strain>
    </source>
</reference>
<comment type="caution">
    <text evidence="3">The sequence shown here is derived from an EMBL/GenBank/DDBJ whole genome shotgun (WGS) entry which is preliminary data.</text>
</comment>